<keyword evidence="3" id="KW-0804">Transcription</keyword>
<dbReference type="Gene3D" id="1.10.357.10">
    <property type="entry name" value="Tetracycline Repressor, domain 2"/>
    <property type="match status" value="1"/>
</dbReference>
<evidence type="ECO:0000256" key="1">
    <source>
        <dbReference type="ARBA" id="ARBA00023015"/>
    </source>
</evidence>
<dbReference type="SUPFAM" id="SSF46689">
    <property type="entry name" value="Homeodomain-like"/>
    <property type="match status" value="1"/>
</dbReference>
<evidence type="ECO:0000256" key="2">
    <source>
        <dbReference type="ARBA" id="ARBA00023125"/>
    </source>
</evidence>
<keyword evidence="1" id="KW-0805">Transcription regulation</keyword>
<dbReference type="PANTHER" id="PTHR30055:SF234">
    <property type="entry name" value="HTH-TYPE TRANSCRIPTIONAL REGULATOR BETI"/>
    <property type="match status" value="1"/>
</dbReference>
<evidence type="ECO:0000313" key="6">
    <source>
        <dbReference type="EMBL" id="MDC7788536.1"/>
    </source>
</evidence>
<dbReference type="InterPro" id="IPR009057">
    <property type="entry name" value="Homeodomain-like_sf"/>
</dbReference>
<evidence type="ECO:0000259" key="5">
    <source>
        <dbReference type="PROSITE" id="PS50977"/>
    </source>
</evidence>
<dbReference type="Proteomes" id="UP001165652">
    <property type="component" value="Unassembled WGS sequence"/>
</dbReference>
<evidence type="ECO:0000256" key="4">
    <source>
        <dbReference type="PROSITE-ProRule" id="PRU00335"/>
    </source>
</evidence>
<dbReference type="RefSeq" id="WP_272779371.1">
    <property type="nucleotide sequence ID" value="NZ_JAQQLI010000046.1"/>
</dbReference>
<dbReference type="InterPro" id="IPR001647">
    <property type="entry name" value="HTH_TetR"/>
</dbReference>
<evidence type="ECO:0000313" key="7">
    <source>
        <dbReference type="Proteomes" id="UP001165652"/>
    </source>
</evidence>
<gene>
    <name evidence="6" type="ORF">PQJ73_22825</name>
</gene>
<reference evidence="6" key="2">
    <citation type="submission" date="2023-02" db="EMBL/GenBank/DDBJ databases">
        <authorList>
            <person name="Rayyan A."/>
            <person name="Meyer T."/>
            <person name="Kyndt J.A."/>
        </authorList>
    </citation>
    <scope>NUCLEOTIDE SEQUENCE</scope>
    <source>
        <strain evidence="6">DSM 9987</strain>
    </source>
</reference>
<sequence>MARKYELKRRAIRQDATRQKIVSAAVDLHCSIGPTRTSILAIAERAGVERPTVYRHFPTLETLYDACAERFWSDNPPPDPEAWTAIADPEERLRHGLGELYVFFERLAPALWNIMRDVEDAPDLRRFCADHAGHWVRMREILAAPFEVPPERQAQRDAAIAHAVDFFAWRASRRQGTASPEIVDLMIGMVRGGCG</sequence>
<dbReference type="Pfam" id="PF00440">
    <property type="entry name" value="TetR_N"/>
    <property type="match status" value="1"/>
</dbReference>
<dbReference type="InterPro" id="IPR050109">
    <property type="entry name" value="HTH-type_TetR-like_transc_reg"/>
</dbReference>
<feature type="DNA-binding region" description="H-T-H motif" evidence="4">
    <location>
        <begin position="38"/>
        <end position="57"/>
    </location>
</feature>
<protein>
    <submittedName>
        <fullName evidence="6">TetR/AcrR family transcriptional regulator</fullName>
    </submittedName>
</protein>
<organism evidence="6 7">
    <name type="scientific">Rhodoplanes tepidamans</name>
    <name type="common">Rhodoplanes cryptolactis</name>
    <dbReference type="NCBI Taxonomy" id="200616"/>
    <lineage>
        <taxon>Bacteria</taxon>
        <taxon>Pseudomonadati</taxon>
        <taxon>Pseudomonadota</taxon>
        <taxon>Alphaproteobacteria</taxon>
        <taxon>Hyphomicrobiales</taxon>
        <taxon>Nitrobacteraceae</taxon>
        <taxon>Rhodoplanes</taxon>
    </lineage>
</organism>
<dbReference type="PANTHER" id="PTHR30055">
    <property type="entry name" value="HTH-TYPE TRANSCRIPTIONAL REGULATOR RUTR"/>
    <property type="match status" value="1"/>
</dbReference>
<feature type="domain" description="HTH tetR-type" evidence="5">
    <location>
        <begin position="15"/>
        <end position="75"/>
    </location>
</feature>
<comment type="caution">
    <text evidence="6">The sequence shown here is derived from an EMBL/GenBank/DDBJ whole genome shotgun (WGS) entry which is preliminary data.</text>
</comment>
<dbReference type="PROSITE" id="PS50977">
    <property type="entry name" value="HTH_TETR_2"/>
    <property type="match status" value="1"/>
</dbReference>
<accession>A0ABT5JFS6</accession>
<dbReference type="PRINTS" id="PR00455">
    <property type="entry name" value="HTHTETR"/>
</dbReference>
<proteinExistence type="predicted"/>
<reference evidence="6" key="1">
    <citation type="journal article" date="2023" name="Microbiol Resour">
        <title>Genome Sequences of Rhodoplanes serenus and Two Thermotolerant Strains, Rhodoplanes tepidamans and 'Rhodoplanes cryptolactis,' Further Refine the Genus.</title>
        <authorList>
            <person name="Rayyan A.A."/>
            <person name="Kyndt J.A."/>
        </authorList>
    </citation>
    <scope>NUCLEOTIDE SEQUENCE</scope>
    <source>
        <strain evidence="6">DSM 9987</strain>
    </source>
</reference>
<evidence type="ECO:0000256" key="3">
    <source>
        <dbReference type="ARBA" id="ARBA00023163"/>
    </source>
</evidence>
<dbReference type="EMBL" id="JAQQLI010000046">
    <property type="protein sequence ID" value="MDC7788536.1"/>
    <property type="molecule type" value="Genomic_DNA"/>
</dbReference>
<name>A0ABT5JFS6_RHOTP</name>
<keyword evidence="7" id="KW-1185">Reference proteome</keyword>
<keyword evidence="2 4" id="KW-0238">DNA-binding</keyword>